<dbReference type="InterPro" id="IPR025368">
    <property type="entry name" value="DUF4272"/>
</dbReference>
<evidence type="ECO:0008006" key="3">
    <source>
        <dbReference type="Google" id="ProtNLM"/>
    </source>
</evidence>
<name>A0ABQ2E780_9GAMM</name>
<evidence type="ECO:0000313" key="1">
    <source>
        <dbReference type="EMBL" id="GGJ99256.1"/>
    </source>
</evidence>
<keyword evidence="2" id="KW-1185">Reference proteome</keyword>
<evidence type="ECO:0000313" key="2">
    <source>
        <dbReference type="Proteomes" id="UP000599009"/>
    </source>
</evidence>
<dbReference type="EMBL" id="BMME01000001">
    <property type="protein sequence ID" value="GGJ99256.1"/>
    <property type="molecule type" value="Genomic_DNA"/>
</dbReference>
<comment type="caution">
    <text evidence="1">The sequence shown here is derived from an EMBL/GenBank/DDBJ whole genome shotgun (WGS) entry which is preliminary data.</text>
</comment>
<proteinExistence type="predicted"/>
<dbReference type="RefSeq" id="WP_165942333.1">
    <property type="nucleotide sequence ID" value="NZ_BMME01000001.1"/>
</dbReference>
<organism evidence="1 2">
    <name type="scientific">Luteimonas terricola</name>
    <dbReference type="NCBI Taxonomy" id="645597"/>
    <lineage>
        <taxon>Bacteria</taxon>
        <taxon>Pseudomonadati</taxon>
        <taxon>Pseudomonadota</taxon>
        <taxon>Gammaproteobacteria</taxon>
        <taxon>Lysobacterales</taxon>
        <taxon>Lysobacteraceae</taxon>
        <taxon>Luteimonas</taxon>
    </lineage>
</organism>
<protein>
    <recommendedName>
        <fullName evidence="3">DUF4272 domain-containing protein</fullName>
    </recommendedName>
</protein>
<dbReference type="Proteomes" id="UP000599009">
    <property type="component" value="Unassembled WGS sequence"/>
</dbReference>
<gene>
    <name evidence="1" type="ORF">GCM10011394_05470</name>
</gene>
<reference evidence="2" key="1">
    <citation type="journal article" date="2019" name="Int. J. Syst. Evol. Microbiol.">
        <title>The Global Catalogue of Microorganisms (GCM) 10K type strain sequencing project: providing services to taxonomists for standard genome sequencing and annotation.</title>
        <authorList>
            <consortium name="The Broad Institute Genomics Platform"/>
            <consortium name="The Broad Institute Genome Sequencing Center for Infectious Disease"/>
            <person name="Wu L."/>
            <person name="Ma J."/>
        </authorList>
    </citation>
    <scope>NUCLEOTIDE SEQUENCE [LARGE SCALE GENOMIC DNA]</scope>
    <source>
        <strain evidence="2">CGMCC 1.8985</strain>
    </source>
</reference>
<sequence length="239" mass="26028">MYDAGEPGRHPRPQAREALRRALVLSSVAARAGLEARADAGEARDMHPRILDWLRATGLDQALEPAEAALVATPLGELDANAALDAGWRAEGAYVLAWALGRHAPLPHDRLVDPDDIAWPLGFLDADALDREGEAELRGEREIDTFLARQLAVHWRLREYALRPGQMNFAAVVANGGWARLDIDQGALVDDDLAIDGSRIDRADAARIVRCISIASERHRAASWLAGADPVYSNVENIT</sequence>
<accession>A0ABQ2E780</accession>
<dbReference type="Pfam" id="PF14094">
    <property type="entry name" value="DUF4272"/>
    <property type="match status" value="1"/>
</dbReference>